<proteinExistence type="predicted"/>
<evidence type="ECO:0000313" key="2">
    <source>
        <dbReference type="Proteomes" id="UP000255163"/>
    </source>
</evidence>
<name>A0A376NBK2_ENTAS</name>
<dbReference type="EMBL" id="UFYI01000008">
    <property type="protein sequence ID" value="STH08844.1"/>
    <property type="molecule type" value="Genomic_DNA"/>
</dbReference>
<accession>A0A376NBK2</accession>
<protein>
    <submittedName>
        <fullName evidence="1">Uncharacterized protein</fullName>
    </submittedName>
</protein>
<dbReference type="AlphaFoldDB" id="A0A376NBK2"/>
<evidence type="ECO:0000313" key="1">
    <source>
        <dbReference type="EMBL" id="STH08844.1"/>
    </source>
</evidence>
<sequence length="39" mass="4585">MKLLNLIESLLNCLYLAAELWDWLEKHLSVFKALARILV</sequence>
<dbReference type="Proteomes" id="UP000255163">
    <property type="component" value="Unassembled WGS sequence"/>
</dbReference>
<gene>
    <name evidence="1" type="ORF">NCTC12123_06457</name>
</gene>
<organism evidence="1 2">
    <name type="scientific">Enterobacter asburiae</name>
    <dbReference type="NCBI Taxonomy" id="61645"/>
    <lineage>
        <taxon>Bacteria</taxon>
        <taxon>Pseudomonadati</taxon>
        <taxon>Pseudomonadota</taxon>
        <taxon>Gammaproteobacteria</taxon>
        <taxon>Enterobacterales</taxon>
        <taxon>Enterobacteriaceae</taxon>
        <taxon>Enterobacter</taxon>
        <taxon>Enterobacter cloacae complex</taxon>
    </lineage>
</organism>
<reference evidence="1 2" key="1">
    <citation type="submission" date="2018-06" db="EMBL/GenBank/DDBJ databases">
        <authorList>
            <consortium name="Pathogen Informatics"/>
            <person name="Doyle S."/>
        </authorList>
    </citation>
    <scope>NUCLEOTIDE SEQUENCE [LARGE SCALE GENOMIC DNA]</scope>
    <source>
        <strain evidence="1 2">NCTC12123</strain>
    </source>
</reference>